<dbReference type="PANTHER" id="PTHR21310">
    <property type="entry name" value="AMINOGLYCOSIDE PHOSPHOTRANSFERASE-RELATED-RELATED"/>
    <property type="match status" value="1"/>
</dbReference>
<dbReference type="InterPro" id="IPR002575">
    <property type="entry name" value="Aminoglycoside_PTrfase"/>
</dbReference>
<proteinExistence type="predicted"/>
<protein>
    <recommendedName>
        <fullName evidence="1">Aminoglycoside phosphotransferase domain-containing protein</fullName>
    </recommendedName>
</protein>
<dbReference type="EMBL" id="KV425902">
    <property type="protein sequence ID" value="KZW00261.1"/>
    <property type="molecule type" value="Genomic_DNA"/>
</dbReference>
<sequence>MLPTGESAVFHDSSFFAQAAAPLELPTPSDVRAAQLRVVRNPRRPPPVLFPTLGLVVKYGRDTSIAEAQCISVPVPEVYGWCIDDGEVFVYMELVSGTPLDELWPSLRGEEHISVCHQLRDALKALRRLEQDPADAHVGDIARGPIQDYIFIHGGLAPAGPFSSVPQLHDHLALAKHCKNDPYYEHPYRYMLQDEARIVFTHGDLSFCNVLVSPASASDSTLRIAALLDWHQAGWMPDYWEAYKARWTHGDEWADRYLSHILDVTDDDHEEDHYWLQYIHYLGLA</sequence>
<dbReference type="PANTHER" id="PTHR21310:SF54">
    <property type="entry name" value="AMINOGLYCOSIDE PHOSPHOTRANSFERASE DOMAIN-CONTAINING PROTEIN"/>
    <property type="match status" value="1"/>
</dbReference>
<organism evidence="2 3">
    <name type="scientific">Exidia glandulosa HHB12029</name>
    <dbReference type="NCBI Taxonomy" id="1314781"/>
    <lineage>
        <taxon>Eukaryota</taxon>
        <taxon>Fungi</taxon>
        <taxon>Dikarya</taxon>
        <taxon>Basidiomycota</taxon>
        <taxon>Agaricomycotina</taxon>
        <taxon>Agaricomycetes</taxon>
        <taxon>Auriculariales</taxon>
        <taxon>Exidiaceae</taxon>
        <taxon>Exidia</taxon>
    </lineage>
</organism>
<dbReference type="InParanoid" id="A0A165N5X4"/>
<feature type="domain" description="Aminoglycoside phosphotransferase" evidence="1">
    <location>
        <begin position="69"/>
        <end position="259"/>
    </location>
</feature>
<evidence type="ECO:0000313" key="2">
    <source>
        <dbReference type="EMBL" id="KZW00261.1"/>
    </source>
</evidence>
<evidence type="ECO:0000313" key="3">
    <source>
        <dbReference type="Proteomes" id="UP000077266"/>
    </source>
</evidence>
<dbReference type="InterPro" id="IPR051678">
    <property type="entry name" value="AGP_Transferase"/>
</dbReference>
<dbReference type="Proteomes" id="UP000077266">
    <property type="component" value="Unassembled WGS sequence"/>
</dbReference>
<name>A0A165N5X4_EXIGL</name>
<dbReference type="SUPFAM" id="SSF56112">
    <property type="entry name" value="Protein kinase-like (PK-like)"/>
    <property type="match status" value="1"/>
</dbReference>
<dbReference type="OrthoDB" id="5404599at2759"/>
<reference evidence="2 3" key="1">
    <citation type="journal article" date="2016" name="Mol. Biol. Evol.">
        <title>Comparative Genomics of Early-Diverging Mushroom-Forming Fungi Provides Insights into the Origins of Lignocellulose Decay Capabilities.</title>
        <authorList>
            <person name="Nagy L.G."/>
            <person name="Riley R."/>
            <person name="Tritt A."/>
            <person name="Adam C."/>
            <person name="Daum C."/>
            <person name="Floudas D."/>
            <person name="Sun H."/>
            <person name="Yadav J.S."/>
            <person name="Pangilinan J."/>
            <person name="Larsson K.H."/>
            <person name="Matsuura K."/>
            <person name="Barry K."/>
            <person name="Labutti K."/>
            <person name="Kuo R."/>
            <person name="Ohm R.A."/>
            <person name="Bhattacharya S.S."/>
            <person name="Shirouzu T."/>
            <person name="Yoshinaga Y."/>
            <person name="Martin F.M."/>
            <person name="Grigoriev I.V."/>
            <person name="Hibbett D.S."/>
        </authorList>
    </citation>
    <scope>NUCLEOTIDE SEQUENCE [LARGE SCALE GENOMIC DNA]</scope>
    <source>
        <strain evidence="2 3">HHB12029</strain>
    </source>
</reference>
<dbReference type="Pfam" id="PF01636">
    <property type="entry name" value="APH"/>
    <property type="match status" value="1"/>
</dbReference>
<accession>A0A165N5X4</accession>
<evidence type="ECO:0000259" key="1">
    <source>
        <dbReference type="Pfam" id="PF01636"/>
    </source>
</evidence>
<keyword evidence="3" id="KW-1185">Reference proteome</keyword>
<dbReference type="InterPro" id="IPR011009">
    <property type="entry name" value="Kinase-like_dom_sf"/>
</dbReference>
<dbReference type="STRING" id="1314781.A0A165N5X4"/>
<dbReference type="AlphaFoldDB" id="A0A165N5X4"/>
<gene>
    <name evidence="2" type="ORF">EXIGLDRAFT_604553</name>
</gene>